<keyword evidence="2" id="KW-0808">Transferase</keyword>
<sequence>MQIQLRPVTRQNFVDVADLRLLDHQRDYVASNAFSIAQASFCPEMQARAIYAGDEPVGFLLYADLGLEGKPGEFGVWRLMIDLRHQGKGYGRTALQLALAEIRARGGVRKIWIACQPDNTIARDLYAGLGFVETESDEDDEMYAVLEQ</sequence>
<evidence type="ECO:0000313" key="2">
    <source>
        <dbReference type="EMBL" id="MTW13898.1"/>
    </source>
</evidence>
<dbReference type="RefSeq" id="WP_155456811.1">
    <property type="nucleotide sequence ID" value="NZ_WNKX01000029.1"/>
</dbReference>
<proteinExistence type="predicted"/>
<keyword evidence="3" id="KW-1185">Reference proteome</keyword>
<dbReference type="AlphaFoldDB" id="A0A6L6QNA1"/>
<dbReference type="InterPro" id="IPR016181">
    <property type="entry name" value="Acyl_CoA_acyltransferase"/>
</dbReference>
<dbReference type="Gene3D" id="3.40.630.30">
    <property type="match status" value="1"/>
</dbReference>
<dbReference type="PROSITE" id="PS51186">
    <property type="entry name" value="GNAT"/>
    <property type="match status" value="1"/>
</dbReference>
<dbReference type="Proteomes" id="UP000472320">
    <property type="component" value="Unassembled WGS sequence"/>
</dbReference>
<organism evidence="2 3">
    <name type="scientific">Massilia eburnea</name>
    <dbReference type="NCBI Taxonomy" id="1776165"/>
    <lineage>
        <taxon>Bacteria</taxon>
        <taxon>Pseudomonadati</taxon>
        <taxon>Pseudomonadota</taxon>
        <taxon>Betaproteobacteria</taxon>
        <taxon>Burkholderiales</taxon>
        <taxon>Oxalobacteraceae</taxon>
        <taxon>Telluria group</taxon>
        <taxon>Massilia</taxon>
    </lineage>
</organism>
<comment type="caution">
    <text evidence="2">The sequence shown here is derived from an EMBL/GenBank/DDBJ whole genome shotgun (WGS) entry which is preliminary data.</text>
</comment>
<gene>
    <name evidence="2" type="ORF">GM658_25110</name>
</gene>
<dbReference type="Pfam" id="PF00583">
    <property type="entry name" value="Acetyltransf_1"/>
    <property type="match status" value="1"/>
</dbReference>
<feature type="domain" description="N-acetyltransferase" evidence="1">
    <location>
        <begin position="3"/>
        <end position="148"/>
    </location>
</feature>
<dbReference type="InterPro" id="IPR000182">
    <property type="entry name" value="GNAT_dom"/>
</dbReference>
<name>A0A6L6QNA1_9BURK</name>
<evidence type="ECO:0000313" key="3">
    <source>
        <dbReference type="Proteomes" id="UP000472320"/>
    </source>
</evidence>
<dbReference type="EMBL" id="WNKX01000029">
    <property type="protein sequence ID" value="MTW13898.1"/>
    <property type="molecule type" value="Genomic_DNA"/>
</dbReference>
<protein>
    <submittedName>
        <fullName evidence="2">GNAT family N-acetyltransferase</fullName>
    </submittedName>
</protein>
<dbReference type="GO" id="GO:0016747">
    <property type="term" value="F:acyltransferase activity, transferring groups other than amino-acyl groups"/>
    <property type="evidence" value="ECO:0007669"/>
    <property type="project" value="InterPro"/>
</dbReference>
<dbReference type="SUPFAM" id="SSF55729">
    <property type="entry name" value="Acyl-CoA N-acyltransferases (Nat)"/>
    <property type="match status" value="1"/>
</dbReference>
<dbReference type="CDD" id="cd04301">
    <property type="entry name" value="NAT_SF"/>
    <property type="match status" value="1"/>
</dbReference>
<reference evidence="2 3" key="1">
    <citation type="submission" date="2019-11" db="EMBL/GenBank/DDBJ databases">
        <title>Type strains purchased from KCTC, JCM and DSMZ.</title>
        <authorList>
            <person name="Lu H."/>
        </authorList>
    </citation>
    <scope>NUCLEOTIDE SEQUENCE [LARGE SCALE GENOMIC DNA]</scope>
    <source>
        <strain evidence="2 3">JCM 31587</strain>
    </source>
</reference>
<accession>A0A6L6QNA1</accession>
<evidence type="ECO:0000259" key="1">
    <source>
        <dbReference type="PROSITE" id="PS51186"/>
    </source>
</evidence>
<dbReference type="OrthoDB" id="9799092at2"/>